<dbReference type="EMBL" id="JAAXZB010000001">
    <property type="protein sequence ID" value="NKW09197.1"/>
    <property type="molecule type" value="Genomic_DNA"/>
</dbReference>
<dbReference type="SMART" id="SM00345">
    <property type="entry name" value="HTH_GNTR"/>
    <property type="match status" value="1"/>
</dbReference>
<gene>
    <name evidence="5" type="ORF">HGG76_03050</name>
</gene>
<dbReference type="PANTHER" id="PTHR43537:SF49">
    <property type="entry name" value="TRANSCRIPTIONAL REGULATORY PROTEIN"/>
    <property type="match status" value="1"/>
</dbReference>
<keyword evidence="1" id="KW-0805">Transcription regulation</keyword>
<protein>
    <submittedName>
        <fullName evidence="5">GntR family transcriptional regulator</fullName>
    </submittedName>
</protein>
<dbReference type="Proteomes" id="UP000558475">
    <property type="component" value="Unassembled WGS sequence"/>
</dbReference>
<feature type="domain" description="HTH gntR-type" evidence="4">
    <location>
        <begin position="25"/>
        <end position="94"/>
    </location>
</feature>
<dbReference type="Gene3D" id="1.10.10.10">
    <property type="entry name" value="Winged helix-like DNA-binding domain superfamily/Winged helix DNA-binding domain"/>
    <property type="match status" value="1"/>
</dbReference>
<sequence>MKAAKIEHSQRSEPKNDLIAQKRYSTLGGSITDQIETQIVEGQLKPGEKLDEVLLGNQLSVSRTPIREALRVLAAKGLVEFRPASALSSPVRLSAMSWTF</sequence>
<dbReference type="PROSITE" id="PS50949">
    <property type="entry name" value="HTH_GNTR"/>
    <property type="match status" value="1"/>
</dbReference>
<dbReference type="InterPro" id="IPR036390">
    <property type="entry name" value="WH_DNA-bd_sf"/>
</dbReference>
<dbReference type="SUPFAM" id="SSF46785">
    <property type="entry name" value="Winged helix' DNA-binding domain"/>
    <property type="match status" value="1"/>
</dbReference>
<evidence type="ECO:0000313" key="5">
    <source>
        <dbReference type="EMBL" id="NKW09197.1"/>
    </source>
</evidence>
<dbReference type="CDD" id="cd07377">
    <property type="entry name" value="WHTH_GntR"/>
    <property type="match status" value="1"/>
</dbReference>
<evidence type="ECO:0000256" key="1">
    <source>
        <dbReference type="ARBA" id="ARBA00023015"/>
    </source>
</evidence>
<evidence type="ECO:0000256" key="3">
    <source>
        <dbReference type="ARBA" id="ARBA00023163"/>
    </source>
</evidence>
<keyword evidence="3" id="KW-0804">Transcription</keyword>
<dbReference type="InterPro" id="IPR000524">
    <property type="entry name" value="Tscrpt_reg_HTH_GntR"/>
</dbReference>
<reference evidence="5 6" key="1">
    <citation type="submission" date="2020-04" db="EMBL/GenBank/DDBJ databases">
        <title>Whole genome sequencing of clinical and environmental type strains of Ochrobactrum.</title>
        <authorList>
            <person name="Dharne M."/>
        </authorList>
    </citation>
    <scope>NUCLEOTIDE SEQUENCE [LARGE SCALE GENOMIC DNA]</scope>
    <source>
        <strain evidence="5 6">DSM 13340</strain>
    </source>
</reference>
<dbReference type="PANTHER" id="PTHR43537">
    <property type="entry name" value="TRANSCRIPTIONAL REGULATOR, GNTR FAMILY"/>
    <property type="match status" value="1"/>
</dbReference>
<organism evidence="5 6">
    <name type="scientific">Brucella tritici</name>
    <dbReference type="NCBI Taxonomy" id="94626"/>
    <lineage>
        <taxon>Bacteria</taxon>
        <taxon>Pseudomonadati</taxon>
        <taxon>Pseudomonadota</taxon>
        <taxon>Alphaproteobacteria</taxon>
        <taxon>Hyphomicrobiales</taxon>
        <taxon>Brucellaceae</taxon>
        <taxon>Brucella/Ochrobactrum group</taxon>
        <taxon>Brucella</taxon>
    </lineage>
</organism>
<dbReference type="AlphaFoldDB" id="A0A7X6J9S0"/>
<proteinExistence type="predicted"/>
<dbReference type="GO" id="GO:0003677">
    <property type="term" value="F:DNA binding"/>
    <property type="evidence" value="ECO:0007669"/>
    <property type="project" value="UniProtKB-KW"/>
</dbReference>
<keyword evidence="2" id="KW-0238">DNA-binding</keyword>
<accession>A0A7X6J9S0</accession>
<evidence type="ECO:0000313" key="6">
    <source>
        <dbReference type="Proteomes" id="UP000558475"/>
    </source>
</evidence>
<name>A0A7X6J9S0_9HYPH</name>
<dbReference type="Pfam" id="PF00392">
    <property type="entry name" value="GntR"/>
    <property type="match status" value="1"/>
</dbReference>
<evidence type="ECO:0000259" key="4">
    <source>
        <dbReference type="PROSITE" id="PS50949"/>
    </source>
</evidence>
<evidence type="ECO:0000256" key="2">
    <source>
        <dbReference type="ARBA" id="ARBA00023125"/>
    </source>
</evidence>
<dbReference type="InterPro" id="IPR036388">
    <property type="entry name" value="WH-like_DNA-bd_sf"/>
</dbReference>
<dbReference type="GO" id="GO:0003700">
    <property type="term" value="F:DNA-binding transcription factor activity"/>
    <property type="evidence" value="ECO:0007669"/>
    <property type="project" value="InterPro"/>
</dbReference>
<comment type="caution">
    <text evidence="5">The sequence shown here is derived from an EMBL/GenBank/DDBJ whole genome shotgun (WGS) entry which is preliminary data.</text>
</comment>